<dbReference type="EMBL" id="JBHLWQ010000016">
    <property type="protein sequence ID" value="MFC0199058.1"/>
    <property type="molecule type" value="Genomic_DNA"/>
</dbReference>
<comment type="caution">
    <text evidence="2">The sequence shown here is derived from an EMBL/GenBank/DDBJ whole genome shotgun (WGS) entry which is preliminary data.</text>
</comment>
<feature type="compositionally biased region" description="Basic and acidic residues" evidence="1">
    <location>
        <begin position="13"/>
        <end position="23"/>
    </location>
</feature>
<reference evidence="2 3" key="1">
    <citation type="submission" date="2024-09" db="EMBL/GenBank/DDBJ databases">
        <authorList>
            <person name="Sun Q."/>
            <person name="Mori K."/>
        </authorList>
    </citation>
    <scope>NUCLEOTIDE SEQUENCE [LARGE SCALE GENOMIC DNA]</scope>
    <source>
        <strain evidence="2 3">CCM 7904</strain>
    </source>
</reference>
<evidence type="ECO:0008006" key="4">
    <source>
        <dbReference type="Google" id="ProtNLM"/>
    </source>
</evidence>
<feature type="compositionally biased region" description="Basic residues" evidence="1">
    <location>
        <begin position="1"/>
        <end position="11"/>
    </location>
</feature>
<feature type="region of interest" description="Disordered" evidence="1">
    <location>
        <begin position="1"/>
        <end position="23"/>
    </location>
</feature>
<evidence type="ECO:0000313" key="2">
    <source>
        <dbReference type="EMBL" id="MFC0199058.1"/>
    </source>
</evidence>
<organism evidence="2 3">
    <name type="scientific">Paracoccus rhizosphaerae</name>
    <dbReference type="NCBI Taxonomy" id="1133347"/>
    <lineage>
        <taxon>Bacteria</taxon>
        <taxon>Pseudomonadati</taxon>
        <taxon>Pseudomonadota</taxon>
        <taxon>Alphaproteobacteria</taxon>
        <taxon>Rhodobacterales</taxon>
        <taxon>Paracoccaceae</taxon>
        <taxon>Paracoccus</taxon>
    </lineage>
</organism>
<proteinExistence type="predicted"/>
<evidence type="ECO:0000313" key="3">
    <source>
        <dbReference type="Proteomes" id="UP001589795"/>
    </source>
</evidence>
<dbReference type="InterPro" id="IPR010982">
    <property type="entry name" value="Lambda_DNA-bd_dom_sf"/>
</dbReference>
<accession>A0ABV6CJC0</accession>
<dbReference type="Gene3D" id="1.10.260.40">
    <property type="entry name" value="lambda repressor-like DNA-binding domains"/>
    <property type="match status" value="1"/>
</dbReference>
<dbReference type="Proteomes" id="UP001589795">
    <property type="component" value="Unassembled WGS sequence"/>
</dbReference>
<sequence>MALRAMRKSKQMSRTELRRASEELGRPLTKAMVSRLESPTAALPNLESVLRYAAACEAKVELSFLFKTADDRHILKVSLF</sequence>
<dbReference type="SUPFAM" id="SSF47413">
    <property type="entry name" value="lambda repressor-like DNA-binding domains"/>
    <property type="match status" value="1"/>
</dbReference>
<keyword evidence="3" id="KW-1185">Reference proteome</keyword>
<evidence type="ECO:0000256" key="1">
    <source>
        <dbReference type="SAM" id="MobiDB-lite"/>
    </source>
</evidence>
<name>A0ABV6CJC0_9RHOB</name>
<dbReference type="RefSeq" id="WP_265507103.1">
    <property type="nucleotide sequence ID" value="NZ_JAOTBE010000024.1"/>
</dbReference>
<protein>
    <recommendedName>
        <fullName evidence="4">HTH cro/C1-type domain-containing protein</fullName>
    </recommendedName>
</protein>
<gene>
    <name evidence="2" type="ORF">ACFFIZ_01550</name>
</gene>